<dbReference type="GO" id="GO:0009690">
    <property type="term" value="P:cytokinin metabolic process"/>
    <property type="evidence" value="ECO:0007669"/>
    <property type="project" value="UniProtKB-ARBA"/>
</dbReference>
<dbReference type="CDD" id="cd03784">
    <property type="entry name" value="GT1_Gtf-like"/>
    <property type="match status" value="4"/>
</dbReference>
<dbReference type="InterPro" id="IPR058980">
    <property type="entry name" value="Glyco_transf_N"/>
</dbReference>
<feature type="region of interest" description="Disordered" evidence="3">
    <location>
        <begin position="891"/>
        <end position="925"/>
    </location>
</feature>
<keyword evidence="6" id="KW-1185">Reference proteome</keyword>
<reference evidence="5 6" key="1">
    <citation type="journal article" date="2020" name="bioRxiv">
        <title>Sequence and annotation of 42 cannabis genomes reveals extensive copy number variation in cannabinoid synthesis and pathogen resistance genes.</title>
        <authorList>
            <person name="Mckernan K.J."/>
            <person name="Helbert Y."/>
            <person name="Kane L.T."/>
            <person name="Ebling H."/>
            <person name="Zhang L."/>
            <person name="Liu B."/>
            <person name="Eaton Z."/>
            <person name="Mclaughlin S."/>
            <person name="Kingan S."/>
            <person name="Baybayan P."/>
            <person name="Concepcion G."/>
            <person name="Jordan M."/>
            <person name="Riva A."/>
            <person name="Barbazuk W."/>
            <person name="Harkins T."/>
        </authorList>
    </citation>
    <scope>NUCLEOTIDE SEQUENCE [LARGE SCALE GENOMIC DNA]</scope>
    <source>
        <strain evidence="6">cv. Jamaican Lion 4</strain>
        <tissue evidence="5">Leaf</tissue>
    </source>
</reference>
<dbReference type="Pfam" id="PF00201">
    <property type="entry name" value="UDPGT"/>
    <property type="match status" value="4"/>
</dbReference>
<feature type="region of interest" description="Disordered" evidence="3">
    <location>
        <begin position="846"/>
        <end position="879"/>
    </location>
</feature>
<feature type="domain" description="Glycosyltransferase N-terminal" evidence="4">
    <location>
        <begin position="55"/>
        <end position="204"/>
    </location>
</feature>
<comment type="caution">
    <text evidence="5">The sequence shown here is derived from an EMBL/GenBank/DDBJ whole genome shotgun (WGS) entry which is preliminary data.</text>
</comment>
<feature type="domain" description="Glycosyltransferase N-terminal" evidence="4">
    <location>
        <begin position="1498"/>
        <end position="1729"/>
    </location>
</feature>
<dbReference type="GO" id="GO:0050404">
    <property type="term" value="F:zeatin O-beta-D-xylosyltransferase activity"/>
    <property type="evidence" value="ECO:0007669"/>
    <property type="project" value="UniProtKB-ARBA"/>
</dbReference>
<keyword evidence="2" id="KW-0808">Transferase</keyword>
<dbReference type="Proteomes" id="UP000583929">
    <property type="component" value="Unassembled WGS sequence"/>
</dbReference>
<feature type="compositionally biased region" description="Basic and acidic residues" evidence="3">
    <location>
        <begin position="846"/>
        <end position="863"/>
    </location>
</feature>
<evidence type="ECO:0000313" key="6">
    <source>
        <dbReference type="Proteomes" id="UP000583929"/>
    </source>
</evidence>
<feature type="domain" description="Glycosyltransferase N-terminal" evidence="4">
    <location>
        <begin position="1090"/>
        <end position="1227"/>
    </location>
</feature>
<evidence type="ECO:0000256" key="2">
    <source>
        <dbReference type="ARBA" id="ARBA00022679"/>
    </source>
</evidence>
<organism evidence="5 6">
    <name type="scientific">Cannabis sativa</name>
    <name type="common">Hemp</name>
    <name type="synonym">Marijuana</name>
    <dbReference type="NCBI Taxonomy" id="3483"/>
    <lineage>
        <taxon>Eukaryota</taxon>
        <taxon>Viridiplantae</taxon>
        <taxon>Streptophyta</taxon>
        <taxon>Embryophyta</taxon>
        <taxon>Tracheophyta</taxon>
        <taxon>Spermatophyta</taxon>
        <taxon>Magnoliopsida</taxon>
        <taxon>eudicotyledons</taxon>
        <taxon>Gunneridae</taxon>
        <taxon>Pentapetalae</taxon>
        <taxon>rosids</taxon>
        <taxon>fabids</taxon>
        <taxon>Rosales</taxon>
        <taxon>Cannabaceae</taxon>
        <taxon>Cannabis</taxon>
    </lineage>
</organism>
<dbReference type="PANTHER" id="PTHR48044">
    <property type="entry name" value="GLYCOSYLTRANSFERASE"/>
    <property type="match status" value="1"/>
</dbReference>
<sequence length="1954" mass="217180">METTKDSSTSSIVVVMVPFLAQSHLNQLLQFAHVVSSSYDIPVHYISSTLHNSQFVKNAIPLFEASTHLRQPVCDLLKSLSPSTKRLVVIYDVVMVSVVQDVVCIPNGEAYSFNCGSIFVGFSLMCEALGRNDIVPMYNNMPPLKSCFSNFILDFMKRQQLGVVNFQAGEIYNSCRAIEGNILESLVNDIGGEKNKVWAVGPLHQTTMSNNELRRDQVQDKWLLEWLDKQESNSVMYISFGTTSVFSEEEIKEISIGLELSGVKFIWALREGDKFDVLGTNEEGEGAQLPIGFEERMKGMGIVVREWVSQVEILRHKSIGGFMSHCGWNSCMESISMGVPLATWPLHSDQPLNALLITQVLKVGVAVLEWEQRDEVVSSSMISRAVRTLMVSNEGGEMRKRAEELGGEVRKSTEEGGVTPLKDSSTSSLVVVMVPFLAQSHLNQLLQFANVVSSYDIPVHYVSSTLHISQVKSRASNPIHQLTKIHFHDYPLPFSSSSLPLLDDDDPFFNSKFVENAIPHFEASPNLRQPVAELLQSLSQTTKRLVVVHDVMMASVVQDVVRISNGEAYSFSCGSAFIFFASICNALGRNDIVSIKNMPSWESCFPAVIKGFVDREIEVVKFQAGEIFNSCRAIEGSFLQSLVNDFGWEKKKVWAVGPLHQTTITNNKDKWLLEWLDKQESNSVMYISFGTTTIFSDEEIKEIAIGLELSGVKFIWALREADKFDVSSTNGEGQGPQLPNGFEERMKGMGIVVREWVSQVEILRHKSIGGFMSHCGWNSCMESISMGVPLATWPLHSDQPLNALFITQVLKVGVAVLEWEQRDEVVSSSMISRAVRTLMASNEGGEVRKRAEELGGEVRKSTEEGGVTPPDRRSQKQIGARWLRDNMARPLQTDVAVPRSSGTPATATRSRREADPRYQGDREDMEINEDVEGEIVGENRGIVGRIQGKRIDAVNGGISINGDAVKESSFENGAFVFTDPKRRRVEDNDELGQVTIQSLGPAQQLVDNGSGEEVITKTHVAENHNVDALMETDCFAWDVDLVRDLFNTRDAQLILSIPLNSSRSDDVWFWSFESSGNFSVKTMKDSSTLSVVVVMVPFLGQSHLNQFLQLANVVSSYDIPVHYVSSTLHISQVKSRASNPIHQLTKIHFHDYPLQFSSSSLPISNDEDHFFNSKFVENSIPLFECSTNLREPVAQLLQSLSQTTKRLVVVHDVMMASVVQDVVRFVEREVGVVKFQAGEIFNSCRAVEGAFLESLVNDIGVEKNKIWAVGPLHQTTLTRNELRRDQDKWLLDWLDKQEPNSVLYISFGTTTVFSEEEIKEIAIGLELSGVKFIWALREADKSVLSSTNEQGTQLPNGFEERMKGIGMGIVVREWVPQVEILGHSSTGGFMSHCGWNSCMESISMGVPLATWPLHSDQPINSLLITHVLKVGVAVMEWEQRDEAVSSSTIRRAVRTLMASNEGGEVRKRAEELGAEVRKSTEKGAMATHSENKASSLSSVVVVMVPFPAQSHLNQLLQLSYVVSSSYDIPVHYVSSPLHISQVKSRSSNSQDPTNKIHFHGFQIPFLTCSSSFPNPKSKFPLHLLPCFEASTHLREPVAELLRSLSPTTKRLVVIHDAVTTYVVQDVVSIQNAEAYSFNSASAFSAFAFICEILGRNDIVPNKELPSSISCFPSEVIAFLGSQIHLAMTLKFSSGLLFNSSKSIEGSFVELLSKEINGGKEKIWTIGPLHQTTISDYRAEKSLVLEWLAQQELNSVLYVSFGTTVSFSEDEIEELAFGLEQSGVKFIWVLRDADEIDISSSSYEEGTKRPKLPDGFEERVEGMGMVVREWVPQVEILGHSSTGGFMSHCGWNSCMESLSMGVPMVAWPMHSDQPMNGLLITELLKVGVAVMEWSQREELVTSSMISRGVRALMGSEEGDEIRKRAVEIGVAVKRSVVGGGECRLEWDSFIAHITR</sequence>
<feature type="domain" description="Glycosyltransferase N-terminal" evidence="4">
    <location>
        <begin position="1231"/>
        <end position="1273"/>
    </location>
</feature>
<accession>A0A7J6HND1</accession>
<dbReference type="SUPFAM" id="SSF53756">
    <property type="entry name" value="UDP-Glycosyltransferase/glycogen phosphorylase"/>
    <property type="match status" value="4"/>
</dbReference>
<evidence type="ECO:0000259" key="4">
    <source>
        <dbReference type="Pfam" id="PF26168"/>
    </source>
</evidence>
<protein>
    <recommendedName>
        <fullName evidence="4">Glycosyltransferase N-terminal domain-containing protein</fullName>
    </recommendedName>
</protein>
<name>A0A7J6HND1_CANSA</name>
<feature type="domain" description="Glycosyltransferase N-terminal" evidence="4">
    <location>
        <begin position="428"/>
        <end position="660"/>
    </location>
</feature>
<evidence type="ECO:0000256" key="1">
    <source>
        <dbReference type="ARBA" id="ARBA00009995"/>
    </source>
</evidence>
<dbReference type="InterPro" id="IPR035595">
    <property type="entry name" value="UDP_glycos_trans_CS"/>
</dbReference>
<dbReference type="EMBL" id="JAATIQ010000037">
    <property type="protein sequence ID" value="KAF4396219.1"/>
    <property type="molecule type" value="Genomic_DNA"/>
</dbReference>
<evidence type="ECO:0000313" key="5">
    <source>
        <dbReference type="EMBL" id="KAF4396219.1"/>
    </source>
</evidence>
<feature type="compositionally biased region" description="Basic and acidic residues" evidence="3">
    <location>
        <begin position="910"/>
        <end position="922"/>
    </location>
</feature>
<dbReference type="InterPro" id="IPR002213">
    <property type="entry name" value="UDP_glucos_trans"/>
</dbReference>
<comment type="similarity">
    <text evidence="1">Belongs to the UDP-glycosyltransferase family.</text>
</comment>
<dbReference type="Gene3D" id="3.40.50.2000">
    <property type="entry name" value="Glycogen Phosphorylase B"/>
    <property type="match status" value="8"/>
</dbReference>
<dbReference type="FunFam" id="3.40.50.2000:FF:000238">
    <property type="entry name" value="Glycosyltransferase"/>
    <property type="match status" value="2"/>
</dbReference>
<gene>
    <name evidence="5" type="ORF">G4B88_020856</name>
</gene>
<feature type="domain" description="Glycosyltransferase N-terminal" evidence="4">
    <location>
        <begin position="11"/>
        <end position="54"/>
    </location>
</feature>
<dbReference type="PANTHER" id="PTHR48044:SF22">
    <property type="entry name" value="GLYCOSYLTRANSFERASE"/>
    <property type="match status" value="1"/>
</dbReference>
<dbReference type="FunFam" id="3.40.50.2000:FF:000060">
    <property type="entry name" value="Glycosyltransferase"/>
    <property type="match status" value="4"/>
</dbReference>
<dbReference type="PROSITE" id="PS00375">
    <property type="entry name" value="UDPGT"/>
    <property type="match status" value="4"/>
</dbReference>
<proteinExistence type="inferred from homology"/>
<dbReference type="Pfam" id="PF26168">
    <property type="entry name" value="Glyco_transf_N"/>
    <property type="match status" value="6"/>
</dbReference>
<evidence type="ECO:0000256" key="3">
    <source>
        <dbReference type="SAM" id="MobiDB-lite"/>
    </source>
</evidence>